<dbReference type="SUPFAM" id="SSF52540">
    <property type="entry name" value="P-loop containing nucleoside triphosphate hydrolases"/>
    <property type="match status" value="1"/>
</dbReference>
<dbReference type="RefSeq" id="WP_136600466.1">
    <property type="nucleotide sequence ID" value="NZ_STGV01000012.1"/>
</dbReference>
<dbReference type="PANTHER" id="PTHR32114:SF2">
    <property type="entry name" value="ABC TRANSPORTER ABCH.3"/>
    <property type="match status" value="1"/>
</dbReference>
<dbReference type="Proteomes" id="UP000308828">
    <property type="component" value="Unassembled WGS sequence"/>
</dbReference>
<dbReference type="GO" id="GO:0006302">
    <property type="term" value="P:double-strand break repair"/>
    <property type="evidence" value="ECO:0007669"/>
    <property type="project" value="InterPro"/>
</dbReference>
<dbReference type="EMBL" id="STGV01000012">
    <property type="protein sequence ID" value="THV19712.1"/>
    <property type="molecule type" value="Genomic_DNA"/>
</dbReference>
<dbReference type="AlphaFoldDB" id="A0A4S8NUD8"/>
<accession>A0A4S8NUD8</accession>
<dbReference type="Pfam" id="PF13476">
    <property type="entry name" value="AAA_23"/>
    <property type="match status" value="1"/>
</dbReference>
<protein>
    <recommendedName>
        <fullName evidence="2">Rad50/SbcC-type AAA domain-containing protein</fullName>
    </recommendedName>
</protein>
<dbReference type="InterPro" id="IPR027417">
    <property type="entry name" value="P-loop_NTPase"/>
</dbReference>
<feature type="domain" description="Rad50/SbcC-type AAA" evidence="2">
    <location>
        <begin position="28"/>
        <end position="79"/>
    </location>
</feature>
<dbReference type="OrthoDB" id="8107482at2"/>
<feature type="coiled-coil region" evidence="1">
    <location>
        <begin position="439"/>
        <end position="483"/>
    </location>
</feature>
<dbReference type="Gene3D" id="3.40.50.300">
    <property type="entry name" value="P-loop containing nucleotide triphosphate hydrolases"/>
    <property type="match status" value="1"/>
</dbReference>
<feature type="coiled-coil region" evidence="1">
    <location>
        <begin position="234"/>
        <end position="301"/>
    </location>
</feature>
<reference evidence="3 4" key="1">
    <citation type="submission" date="2019-04" db="EMBL/GenBank/DDBJ databases">
        <title>Genome sequence of strain shin9-1.</title>
        <authorList>
            <person name="Gao J."/>
            <person name="Sun J."/>
        </authorList>
    </citation>
    <scope>NUCLEOTIDE SEQUENCE [LARGE SCALE GENOMIC DNA]</scope>
    <source>
        <strain evidence="4">shin9-1</strain>
    </source>
</reference>
<comment type="caution">
    <text evidence="3">The sequence shown here is derived from an EMBL/GenBank/DDBJ whole genome shotgun (WGS) entry which is preliminary data.</text>
</comment>
<keyword evidence="4" id="KW-1185">Reference proteome</keyword>
<evidence type="ECO:0000313" key="3">
    <source>
        <dbReference type="EMBL" id="THV19712.1"/>
    </source>
</evidence>
<name>A0A4S8NUD8_9HYPH</name>
<proteinExistence type="predicted"/>
<dbReference type="GO" id="GO:0016887">
    <property type="term" value="F:ATP hydrolysis activity"/>
    <property type="evidence" value="ECO:0007669"/>
    <property type="project" value="InterPro"/>
</dbReference>
<dbReference type="PANTHER" id="PTHR32114">
    <property type="entry name" value="ABC TRANSPORTER ABCH.3"/>
    <property type="match status" value="1"/>
</dbReference>
<gene>
    <name evidence="3" type="ORF">FAA97_20630</name>
</gene>
<dbReference type="InterPro" id="IPR038729">
    <property type="entry name" value="Rad50/SbcC_AAA"/>
</dbReference>
<sequence length="636" mass="72257">MVLSVVSFFALKRVRITKGKNVAYDELFHRGVNIIRGENGSGKSTIADFIFYGLGGEFDRWKDAAQNCSAVRIEVETEQSTLTLHRSVAGKQEPILVYYGSMEDSLDKGIDEWQRVPIRRPSGGLDLSFTQIMFRAAGVPEAPNVSNSNITMHQMLRLLYADQQTPPGKLFRFESFDTGDIRETVGQLVIGVNGYDLYESQIKLRGVKSAYSDKDRLYKAAVMSLPSSEGLTSIAILDTRLKELEVRKSRIAEEIRNVDEVVGDEQAKQFAAERQTMRRRLQTLARDLQLSEQRISDLVDEETELHQFIEHLEQQLFALSAAEDLSVKLGNIEFQYCPSCLKPLSDKDAQHCIVCDEVIDEEKVRSRYFELKVDNELQIRESRQLLAMKAAEVEKLRSEVRALRRGYSSTMTDYASRYDTSNSPRESYLAERFKALGSLEREAEYMEELRATLQRIDELSAERAKLNDEITSLEATIKRLEASSTARISKAMNLVSTIGKRILRKDLKRQEAFENPTSFSINFGDDAMLVDGKMNFAESSNVILKNTSILSLLLSASYDADFWHPKFLLMDNIEDKGMEPIRSHNFQKILIEESKQAKFPHQIIFTTSMLDPTLGKSELTVGPEYTREMKTLANLG</sequence>
<organism evidence="3 4">
    <name type="scientific">Peteryoungia ipomoeae</name>
    <dbReference type="NCBI Taxonomy" id="1210932"/>
    <lineage>
        <taxon>Bacteria</taxon>
        <taxon>Pseudomonadati</taxon>
        <taxon>Pseudomonadota</taxon>
        <taxon>Alphaproteobacteria</taxon>
        <taxon>Hyphomicrobiales</taxon>
        <taxon>Rhizobiaceae</taxon>
        <taxon>Peteryoungia</taxon>
    </lineage>
</organism>
<evidence type="ECO:0000259" key="2">
    <source>
        <dbReference type="Pfam" id="PF13476"/>
    </source>
</evidence>
<keyword evidence="1" id="KW-0175">Coiled coil</keyword>
<evidence type="ECO:0000256" key="1">
    <source>
        <dbReference type="SAM" id="Coils"/>
    </source>
</evidence>
<evidence type="ECO:0000313" key="4">
    <source>
        <dbReference type="Proteomes" id="UP000308828"/>
    </source>
</evidence>